<evidence type="ECO:0000313" key="4">
    <source>
        <dbReference type="Proteomes" id="UP000076727"/>
    </source>
</evidence>
<gene>
    <name evidence="3" type="ORF">DAEQUDRAFT_638640</name>
</gene>
<protein>
    <submittedName>
        <fullName evidence="3">Uncharacterized protein</fullName>
    </submittedName>
</protein>
<feature type="region of interest" description="Disordered" evidence="2">
    <location>
        <begin position="290"/>
        <end position="410"/>
    </location>
</feature>
<feature type="compositionally biased region" description="Low complexity" evidence="2">
    <location>
        <begin position="331"/>
        <end position="351"/>
    </location>
</feature>
<feature type="coiled-coil region" evidence="1">
    <location>
        <begin position="71"/>
        <end position="126"/>
    </location>
</feature>
<feature type="non-terminal residue" evidence="3">
    <location>
        <position position="1"/>
    </location>
</feature>
<evidence type="ECO:0000313" key="3">
    <source>
        <dbReference type="EMBL" id="KZT70722.1"/>
    </source>
</evidence>
<organism evidence="3 4">
    <name type="scientific">Daedalea quercina L-15889</name>
    <dbReference type="NCBI Taxonomy" id="1314783"/>
    <lineage>
        <taxon>Eukaryota</taxon>
        <taxon>Fungi</taxon>
        <taxon>Dikarya</taxon>
        <taxon>Basidiomycota</taxon>
        <taxon>Agaricomycotina</taxon>
        <taxon>Agaricomycetes</taxon>
        <taxon>Polyporales</taxon>
        <taxon>Fomitopsis</taxon>
    </lineage>
</organism>
<accession>A0A165RGK3</accession>
<dbReference type="STRING" id="1314783.A0A165RGK3"/>
<feature type="region of interest" description="Disordered" evidence="2">
    <location>
        <begin position="182"/>
        <end position="222"/>
    </location>
</feature>
<feature type="compositionally biased region" description="Polar residues" evidence="2">
    <location>
        <begin position="199"/>
        <end position="221"/>
    </location>
</feature>
<keyword evidence="1" id="KW-0175">Coiled coil</keyword>
<feature type="coiled-coil region" evidence="1">
    <location>
        <begin position="241"/>
        <end position="278"/>
    </location>
</feature>
<evidence type="ECO:0000256" key="1">
    <source>
        <dbReference type="SAM" id="Coils"/>
    </source>
</evidence>
<dbReference type="OrthoDB" id="2505754at2759"/>
<name>A0A165RGK3_9APHY</name>
<feature type="compositionally biased region" description="Polar residues" evidence="2">
    <location>
        <begin position="305"/>
        <end position="318"/>
    </location>
</feature>
<sequence>SIDLSLALERELEDESLPNSPARPETRGVRPQSLDTNVLASIVTQLRISLEGITRERDSLKSQLSETKFREENLKDALESITDKCLRAEAELAAARHKHQEDEEAISMLRQKVEESRRALMRLQTESRRRSQIGNLSVDLSQPGATAMNGPPTSKRASFAPLTGSPARAGHRRIVSLSDPGVASAPAPGDNGQWAISPGFTSPDPSQPIRSPQPSGGQSRRMSGMFGWGSSQLPDVPSFDNIETEALRKELGKLKEQLEETKHELSEAQEAREASESCVRALRTFIAENSAGEQTARSSIRAATKPNTAPATSQQGGTSRWGFKLWSTPETPANSPANTASAASGAAAPSPVTRKLGGFFSPRSSISSTSSPARHPQEPPYHGSDTSSIADSTTEPVSPVSSMPQASIHV</sequence>
<feature type="compositionally biased region" description="Low complexity" evidence="2">
    <location>
        <begin position="361"/>
        <end position="371"/>
    </location>
</feature>
<feature type="non-terminal residue" evidence="3">
    <location>
        <position position="410"/>
    </location>
</feature>
<dbReference type="EMBL" id="KV429049">
    <property type="protein sequence ID" value="KZT70722.1"/>
    <property type="molecule type" value="Genomic_DNA"/>
</dbReference>
<keyword evidence="4" id="KW-1185">Reference proteome</keyword>
<reference evidence="3 4" key="1">
    <citation type="journal article" date="2016" name="Mol. Biol. Evol.">
        <title>Comparative Genomics of Early-Diverging Mushroom-Forming Fungi Provides Insights into the Origins of Lignocellulose Decay Capabilities.</title>
        <authorList>
            <person name="Nagy L.G."/>
            <person name="Riley R."/>
            <person name="Tritt A."/>
            <person name="Adam C."/>
            <person name="Daum C."/>
            <person name="Floudas D."/>
            <person name="Sun H."/>
            <person name="Yadav J.S."/>
            <person name="Pangilinan J."/>
            <person name="Larsson K.H."/>
            <person name="Matsuura K."/>
            <person name="Barry K."/>
            <person name="Labutti K."/>
            <person name="Kuo R."/>
            <person name="Ohm R.A."/>
            <person name="Bhattacharya S.S."/>
            <person name="Shirouzu T."/>
            <person name="Yoshinaga Y."/>
            <person name="Martin F.M."/>
            <person name="Grigoriev I.V."/>
            <person name="Hibbett D.S."/>
        </authorList>
    </citation>
    <scope>NUCLEOTIDE SEQUENCE [LARGE SCALE GENOMIC DNA]</scope>
    <source>
        <strain evidence="3 4">L-15889</strain>
    </source>
</reference>
<dbReference type="AlphaFoldDB" id="A0A165RGK3"/>
<dbReference type="Proteomes" id="UP000076727">
    <property type="component" value="Unassembled WGS sequence"/>
</dbReference>
<proteinExistence type="predicted"/>
<feature type="compositionally biased region" description="Polar residues" evidence="2">
    <location>
        <begin position="384"/>
        <end position="410"/>
    </location>
</feature>
<evidence type="ECO:0000256" key="2">
    <source>
        <dbReference type="SAM" id="MobiDB-lite"/>
    </source>
</evidence>
<feature type="region of interest" description="Disordered" evidence="2">
    <location>
        <begin position="10"/>
        <end position="33"/>
    </location>
</feature>